<evidence type="ECO:0000256" key="12">
    <source>
        <dbReference type="HAMAP-Rule" id="MF_02004"/>
    </source>
</evidence>
<dbReference type="InterPro" id="IPR009008">
    <property type="entry name" value="Val/Leu/Ile-tRNA-synth_edit"/>
</dbReference>
<evidence type="ECO:0000256" key="5">
    <source>
        <dbReference type="ARBA" id="ARBA00022741"/>
    </source>
</evidence>
<comment type="subunit">
    <text evidence="2 12">Monomer.</text>
</comment>
<evidence type="ECO:0000313" key="17">
    <source>
        <dbReference type="Proteomes" id="UP000321085"/>
    </source>
</evidence>
<evidence type="ECO:0000313" key="16">
    <source>
        <dbReference type="EMBL" id="GEO13213.1"/>
    </source>
</evidence>
<dbReference type="PANTHER" id="PTHR11946">
    <property type="entry name" value="VALYL-TRNA SYNTHETASES"/>
    <property type="match status" value="1"/>
</dbReference>
<evidence type="ECO:0000256" key="7">
    <source>
        <dbReference type="ARBA" id="ARBA00022917"/>
    </source>
</evidence>
<accession>A0A512BMN3</accession>
<feature type="binding site" evidence="12">
    <location>
        <position position="549"/>
    </location>
    <ligand>
        <name>ATP</name>
        <dbReference type="ChEBI" id="CHEBI:30616"/>
    </ligand>
</feature>
<dbReference type="Gene3D" id="1.10.730.10">
    <property type="entry name" value="Isoleucyl-tRNA Synthetase, Domain 1"/>
    <property type="match status" value="1"/>
</dbReference>
<dbReference type="SUPFAM" id="SSF52374">
    <property type="entry name" value="Nucleotidylyl transferase"/>
    <property type="match status" value="1"/>
</dbReference>
<comment type="domain">
    <text evidence="12">The C-terminal coiled-coil domain is crucial for aminoacylation activity.</text>
</comment>
<dbReference type="Proteomes" id="UP000321085">
    <property type="component" value="Unassembled WGS sequence"/>
</dbReference>
<dbReference type="InterPro" id="IPR033705">
    <property type="entry name" value="Anticodon_Ia_Val"/>
</dbReference>
<dbReference type="GO" id="GO:0005829">
    <property type="term" value="C:cytosol"/>
    <property type="evidence" value="ECO:0007669"/>
    <property type="project" value="TreeGrafter"/>
</dbReference>
<keyword evidence="4 12" id="KW-0436">Ligase</keyword>
<keyword evidence="9 12" id="KW-0030">Aminoacyl-tRNA synthetase</keyword>
<dbReference type="FunFam" id="3.40.50.620:FF:000032">
    <property type="entry name" value="Valine--tRNA ligase"/>
    <property type="match status" value="1"/>
</dbReference>
<keyword evidence="17" id="KW-1185">Reference proteome</keyword>
<evidence type="ECO:0000259" key="13">
    <source>
        <dbReference type="Pfam" id="PF00133"/>
    </source>
</evidence>
<evidence type="ECO:0000259" key="14">
    <source>
        <dbReference type="Pfam" id="PF08264"/>
    </source>
</evidence>
<comment type="catalytic activity">
    <reaction evidence="10 12">
        <text>tRNA(Val) + L-valine + ATP = L-valyl-tRNA(Val) + AMP + diphosphate</text>
        <dbReference type="Rhea" id="RHEA:10704"/>
        <dbReference type="Rhea" id="RHEA-COMP:9672"/>
        <dbReference type="Rhea" id="RHEA-COMP:9708"/>
        <dbReference type="ChEBI" id="CHEBI:30616"/>
        <dbReference type="ChEBI" id="CHEBI:33019"/>
        <dbReference type="ChEBI" id="CHEBI:57762"/>
        <dbReference type="ChEBI" id="CHEBI:78442"/>
        <dbReference type="ChEBI" id="CHEBI:78537"/>
        <dbReference type="ChEBI" id="CHEBI:456215"/>
        <dbReference type="EC" id="6.1.1.9"/>
    </reaction>
</comment>
<evidence type="ECO:0000256" key="9">
    <source>
        <dbReference type="ARBA" id="ARBA00023146"/>
    </source>
</evidence>
<sequence>MMDKTFDPAAVEARISSRWEEADAFKAGREDRKDAVPYTIVIPPPNVTGSLHMGHALNNTIQDILCRFERMRGRDVLWQPGMDHAGIATQMVVERQLMEQQIHRRDLGREEFVNRVWAWKEQSGGRIKSQLQRLGASCDWSRERFTMDEGLSRAVLKVFVDLYKQGLIYKDKRLVNWDPKFQTAISDLEVQQVEIKGNLWHIRYPVEGEVDRFITVATTRPETMLGDVAVAVHPEDERYKDLIGKFAILPLVGRRIPIVADEYSDPEKGTGAVKITPAHDFNDFEVGRRHKLPLINILGPEAEMLLASNEAFLAGLPSNGDLESVLVLHGLDRSEARKRIVALLEEKEFLVQIEPHTHMVPHGDRSGVVVEPYLTDQWYVNVKPLAEKALGAVRGGKTKFVPENWEKTYFQWLENIEPWCVSRQLWWGHQIPAWYDEEGHPYVAMSEEEAKAEARTKHGRDVPLIRDEDVLDTWFSSALWPFSTLGWPDETPEVKRYYPTNTLVTGFDIIFFWVARMMMMGIHFMDEVPFDTVYIHALVRDEKGAKMSKSKGNVIDPLDVVEQYGADALRMTLAAMAAQGRDIKLSVQRVEGYRNFATKIWNAARFAEMNGCKRVEGFDPKSVKQTLNQWALSECAKAVADVAAGIEAYKFNEAAASAYRFVWNVFCDWTLELAKPVLQGEGADPAAKQETQATIAFILDEICKLLHPFMPFLTEELWTIKGEAGPKREAILALSSWPDLSGLINEPAEAEIGWIVDLVTEVRSARAETNVPAGAQIPLVLVDPSADVGARVERWGDIVKRLARLSDISSAGAAPKSSLQLLIRGEVAALPLDGVIDLAAERARLAKEIQKLEAEVGKIDAKLSNADFIKRAPEEVVEEQRDRRDEALERKAKIEEALSRLKDA</sequence>
<dbReference type="GO" id="GO:0002161">
    <property type="term" value="F:aminoacyl-tRNA deacylase activity"/>
    <property type="evidence" value="ECO:0007669"/>
    <property type="project" value="InterPro"/>
</dbReference>
<keyword evidence="8 12" id="KW-0175">Coiled coil</keyword>
<dbReference type="AlphaFoldDB" id="A0A512BMN3"/>
<dbReference type="EMBL" id="BJYU01000008">
    <property type="protein sequence ID" value="GEO13213.1"/>
    <property type="molecule type" value="Genomic_DNA"/>
</dbReference>
<name>A0A512BMN3_9HYPH</name>
<evidence type="ECO:0000256" key="4">
    <source>
        <dbReference type="ARBA" id="ARBA00022598"/>
    </source>
</evidence>
<dbReference type="FunFam" id="1.10.287.380:FF:000001">
    <property type="entry name" value="Valine--tRNA ligase"/>
    <property type="match status" value="1"/>
</dbReference>
<evidence type="ECO:0000256" key="3">
    <source>
        <dbReference type="ARBA" id="ARBA00022490"/>
    </source>
</evidence>
<dbReference type="InterPro" id="IPR002300">
    <property type="entry name" value="aa-tRNA-synth_Ia"/>
</dbReference>
<evidence type="ECO:0000256" key="1">
    <source>
        <dbReference type="ARBA" id="ARBA00004496"/>
    </source>
</evidence>
<dbReference type="InterPro" id="IPR019499">
    <property type="entry name" value="Val-tRNA_synth_tRNA-bd"/>
</dbReference>
<dbReference type="SUPFAM" id="SSF47323">
    <property type="entry name" value="Anticodon-binding domain of a subclass of class I aminoacyl-tRNA synthetases"/>
    <property type="match status" value="1"/>
</dbReference>
<dbReference type="InterPro" id="IPR009080">
    <property type="entry name" value="tRNAsynth_Ia_anticodon-bd"/>
</dbReference>
<dbReference type="GO" id="GO:0004832">
    <property type="term" value="F:valine-tRNA ligase activity"/>
    <property type="evidence" value="ECO:0007669"/>
    <property type="project" value="UniProtKB-UniRule"/>
</dbReference>
<dbReference type="RefSeq" id="WP_114185450.1">
    <property type="nucleotide sequence ID" value="NZ_BJYU01000008.1"/>
</dbReference>
<dbReference type="SUPFAM" id="SSF50677">
    <property type="entry name" value="ValRS/IleRS/LeuRS editing domain"/>
    <property type="match status" value="1"/>
</dbReference>
<dbReference type="Gene3D" id="1.10.287.380">
    <property type="entry name" value="Valyl-tRNA synthetase, C-terminal domain"/>
    <property type="match status" value="1"/>
</dbReference>
<evidence type="ECO:0000256" key="8">
    <source>
        <dbReference type="ARBA" id="ARBA00023054"/>
    </source>
</evidence>
<dbReference type="Gene3D" id="3.40.50.620">
    <property type="entry name" value="HUPs"/>
    <property type="match status" value="2"/>
</dbReference>
<comment type="similarity">
    <text evidence="11 12">Belongs to the class-I aminoacyl-tRNA synthetase family. ValS type 1 subfamily.</text>
</comment>
<dbReference type="InterPro" id="IPR037118">
    <property type="entry name" value="Val-tRNA_synth_C_sf"/>
</dbReference>
<reference evidence="16 17" key="1">
    <citation type="submission" date="2019-07" db="EMBL/GenBank/DDBJ databases">
        <title>Whole genome shotgun sequence of Microvirga aerophila NBRC 106136.</title>
        <authorList>
            <person name="Hosoyama A."/>
            <person name="Uohara A."/>
            <person name="Ohji S."/>
            <person name="Ichikawa N."/>
        </authorList>
    </citation>
    <scope>NUCLEOTIDE SEQUENCE [LARGE SCALE GENOMIC DNA]</scope>
    <source>
        <strain evidence="16 17">NBRC 106136</strain>
    </source>
</reference>
<keyword evidence="3 12" id="KW-0963">Cytoplasm</keyword>
<dbReference type="CDD" id="cd00817">
    <property type="entry name" value="ValRS_core"/>
    <property type="match status" value="1"/>
</dbReference>
<comment type="subcellular location">
    <subcellularLocation>
        <location evidence="1 12">Cytoplasm</location>
    </subcellularLocation>
</comment>
<dbReference type="PROSITE" id="PS00178">
    <property type="entry name" value="AA_TRNA_LIGASE_I"/>
    <property type="match status" value="1"/>
</dbReference>
<feature type="domain" description="Methionyl/Valyl/Leucyl/Isoleucyl-tRNA synthetase anticodon-binding" evidence="14">
    <location>
        <begin position="628"/>
        <end position="779"/>
    </location>
</feature>
<dbReference type="InterPro" id="IPR010978">
    <property type="entry name" value="tRNA-bd_arm"/>
</dbReference>
<dbReference type="Pfam" id="PF08264">
    <property type="entry name" value="Anticodon_1"/>
    <property type="match status" value="1"/>
</dbReference>
<dbReference type="InterPro" id="IPR014729">
    <property type="entry name" value="Rossmann-like_a/b/a_fold"/>
</dbReference>
<evidence type="ECO:0000256" key="10">
    <source>
        <dbReference type="ARBA" id="ARBA00047552"/>
    </source>
</evidence>
<evidence type="ECO:0000256" key="11">
    <source>
        <dbReference type="ARBA" id="ARBA00060830"/>
    </source>
</evidence>
<dbReference type="Pfam" id="PF10458">
    <property type="entry name" value="Val_tRNA-synt_C"/>
    <property type="match status" value="1"/>
</dbReference>
<comment type="caution">
    <text evidence="16">The sequence shown here is derived from an EMBL/GenBank/DDBJ whole genome shotgun (WGS) entry which is preliminary data.</text>
</comment>
<protein>
    <recommendedName>
        <fullName evidence="12">Valine--tRNA ligase</fullName>
        <ecNumber evidence="12">6.1.1.9</ecNumber>
    </recommendedName>
    <alternativeName>
        <fullName evidence="12">Valyl-tRNA synthetase</fullName>
        <shortName evidence="12">ValRS</shortName>
    </alternativeName>
</protein>
<dbReference type="GO" id="GO:0006438">
    <property type="term" value="P:valyl-tRNA aminoacylation"/>
    <property type="evidence" value="ECO:0007669"/>
    <property type="project" value="UniProtKB-UniRule"/>
</dbReference>
<keyword evidence="6 12" id="KW-0067">ATP-binding</keyword>
<proteinExistence type="inferred from homology"/>
<keyword evidence="5 12" id="KW-0547">Nucleotide-binding</keyword>
<dbReference type="PANTHER" id="PTHR11946:SF93">
    <property type="entry name" value="VALINE--TRNA LIGASE, CHLOROPLASTIC_MITOCHONDRIAL 2"/>
    <property type="match status" value="1"/>
</dbReference>
<dbReference type="InterPro" id="IPR002303">
    <property type="entry name" value="Valyl-tRNA_ligase"/>
</dbReference>
<dbReference type="GO" id="GO:0005524">
    <property type="term" value="F:ATP binding"/>
    <property type="evidence" value="ECO:0007669"/>
    <property type="project" value="UniProtKB-UniRule"/>
</dbReference>
<feature type="coiled-coil region" evidence="12">
    <location>
        <begin position="835"/>
        <end position="904"/>
    </location>
</feature>
<comment type="domain">
    <text evidence="12">ValRS has two distinct active sites: one for aminoacylation and one for editing. The misactivated threonine is translocated from the active site to the editing site.</text>
</comment>
<dbReference type="EC" id="6.1.1.9" evidence="12"/>
<dbReference type="PRINTS" id="PR00986">
    <property type="entry name" value="TRNASYNTHVAL"/>
</dbReference>
<evidence type="ECO:0000256" key="6">
    <source>
        <dbReference type="ARBA" id="ARBA00022840"/>
    </source>
</evidence>
<dbReference type="Pfam" id="PF00133">
    <property type="entry name" value="tRNA-synt_1"/>
    <property type="match status" value="1"/>
</dbReference>
<dbReference type="InterPro" id="IPR013155">
    <property type="entry name" value="M/V/L/I-tRNA-synth_anticd-bd"/>
</dbReference>
<dbReference type="CDD" id="cd07962">
    <property type="entry name" value="Anticodon_Ia_Val"/>
    <property type="match status" value="1"/>
</dbReference>
<dbReference type="OrthoDB" id="9810365at2"/>
<feature type="short sequence motif" description="'KMSKS' region" evidence="12">
    <location>
        <begin position="546"/>
        <end position="550"/>
    </location>
</feature>
<feature type="domain" description="Aminoacyl-tRNA synthetase class Ia" evidence="13">
    <location>
        <begin position="16"/>
        <end position="586"/>
    </location>
</feature>
<keyword evidence="7 12" id="KW-0648">Protein biosynthesis</keyword>
<dbReference type="NCBIfam" id="NF004349">
    <property type="entry name" value="PRK05729.1"/>
    <property type="match status" value="1"/>
</dbReference>
<feature type="domain" description="Valyl-tRNA synthetase tRNA-binding arm" evidence="15">
    <location>
        <begin position="837"/>
        <end position="902"/>
    </location>
</feature>
<comment type="function">
    <text evidence="12">Catalyzes the attachment of valine to tRNA(Val). As ValRS can inadvertently accommodate and process structurally similar amino acids such as threonine, to avoid such errors, it has a 'posttransfer' editing activity that hydrolyzes mischarged Thr-tRNA(Val) in a tRNA-dependent manner.</text>
</comment>
<evidence type="ECO:0000259" key="15">
    <source>
        <dbReference type="Pfam" id="PF10458"/>
    </source>
</evidence>
<dbReference type="FunFam" id="3.40.50.620:FF:000098">
    <property type="entry name" value="Valine--tRNA ligase"/>
    <property type="match status" value="1"/>
</dbReference>
<dbReference type="InterPro" id="IPR001412">
    <property type="entry name" value="aa-tRNA-synth_I_CS"/>
</dbReference>
<organism evidence="16 17">
    <name type="scientific">Microvirga aerophila</name>
    <dbReference type="NCBI Taxonomy" id="670291"/>
    <lineage>
        <taxon>Bacteria</taxon>
        <taxon>Pseudomonadati</taxon>
        <taxon>Pseudomonadota</taxon>
        <taxon>Alphaproteobacteria</taxon>
        <taxon>Hyphomicrobiales</taxon>
        <taxon>Methylobacteriaceae</taxon>
        <taxon>Microvirga</taxon>
    </lineage>
</organism>
<evidence type="ECO:0000256" key="2">
    <source>
        <dbReference type="ARBA" id="ARBA00011245"/>
    </source>
</evidence>
<dbReference type="HAMAP" id="MF_02004">
    <property type="entry name" value="Val_tRNA_synth_type1"/>
    <property type="match status" value="1"/>
</dbReference>
<gene>
    <name evidence="12 16" type="primary">valS</name>
    <name evidence="16" type="ORF">MAE02_09090</name>
</gene>
<feature type="short sequence motif" description="'HIGH' region" evidence="12">
    <location>
        <begin position="45"/>
        <end position="55"/>
    </location>
</feature>
<dbReference type="Gene3D" id="3.90.740.10">
    <property type="entry name" value="Valyl/Leucyl/Isoleucyl-tRNA synthetase, editing domain"/>
    <property type="match status" value="2"/>
</dbReference>
<dbReference type="SUPFAM" id="SSF46589">
    <property type="entry name" value="tRNA-binding arm"/>
    <property type="match status" value="1"/>
</dbReference>
<dbReference type="NCBIfam" id="TIGR00422">
    <property type="entry name" value="valS"/>
    <property type="match status" value="1"/>
</dbReference>